<dbReference type="PANTHER" id="PTHR46890">
    <property type="entry name" value="NON-LTR RETROLELEMENT REVERSE TRANSCRIPTASE-LIKE PROTEIN-RELATED"/>
    <property type="match status" value="1"/>
</dbReference>
<proteinExistence type="predicted"/>
<organism evidence="1 2">
    <name type="scientific">Prunus dulcis</name>
    <name type="common">Almond</name>
    <name type="synonym">Amygdalus dulcis</name>
    <dbReference type="NCBI Taxonomy" id="3755"/>
    <lineage>
        <taxon>Eukaryota</taxon>
        <taxon>Viridiplantae</taxon>
        <taxon>Streptophyta</taxon>
        <taxon>Embryophyta</taxon>
        <taxon>Tracheophyta</taxon>
        <taxon>Spermatophyta</taxon>
        <taxon>Magnoliopsida</taxon>
        <taxon>eudicotyledons</taxon>
        <taxon>Gunneridae</taxon>
        <taxon>Pentapetalae</taxon>
        <taxon>rosids</taxon>
        <taxon>fabids</taxon>
        <taxon>Rosales</taxon>
        <taxon>Rosaceae</taxon>
        <taxon>Amygdaloideae</taxon>
        <taxon>Amygdaleae</taxon>
        <taxon>Prunus</taxon>
    </lineage>
</organism>
<evidence type="ECO:0000313" key="1">
    <source>
        <dbReference type="EMBL" id="KAI5322266.1"/>
    </source>
</evidence>
<accession>A0AAD4YUY0</accession>
<protein>
    <recommendedName>
        <fullName evidence="3">Reverse transcriptase</fullName>
    </recommendedName>
</protein>
<dbReference type="Proteomes" id="UP001054821">
    <property type="component" value="Chromosome 6"/>
</dbReference>
<dbReference type="AlphaFoldDB" id="A0AAD4YUY0"/>
<sequence length="237" mass="27621">MRQPLTIDTITIRNLLVNKLKALLEKDEAFWRQHSRVAWLKEGNRNSKFFHQCANSRRKRNSIHGLCDSGATWHETRDEIAKVVVDYFQDLFTSQGRGSTQEVLNSIEPRVSVSMNNTLNADFTYEEVKTALFQMHPTKAPGPNGMPPLFFQKFWHIVRNDVSRAVKNFLHSSWILQKINYTHVALIPKVKNPRELPNLRPISLYNVFVQDCVKNNDESTEEYPTFYYLPNSDCIHL</sequence>
<dbReference type="PANTHER" id="PTHR46890:SF48">
    <property type="entry name" value="RNA-DIRECTED DNA POLYMERASE"/>
    <property type="match status" value="1"/>
</dbReference>
<comment type="caution">
    <text evidence="1">The sequence shown here is derived from an EMBL/GenBank/DDBJ whole genome shotgun (WGS) entry which is preliminary data.</text>
</comment>
<evidence type="ECO:0008006" key="3">
    <source>
        <dbReference type="Google" id="ProtNLM"/>
    </source>
</evidence>
<reference evidence="1 2" key="1">
    <citation type="journal article" date="2022" name="G3 (Bethesda)">
        <title>Whole-genome sequence and methylome profiling of the almond [Prunus dulcis (Mill.) D.A. Webb] cultivar 'Nonpareil'.</title>
        <authorList>
            <person name="D'Amico-Willman K.M."/>
            <person name="Ouma W.Z."/>
            <person name="Meulia T."/>
            <person name="Sideli G.M."/>
            <person name="Gradziel T.M."/>
            <person name="Fresnedo-Ramirez J."/>
        </authorList>
    </citation>
    <scope>NUCLEOTIDE SEQUENCE [LARGE SCALE GENOMIC DNA]</scope>
    <source>
        <strain evidence="1">Clone GOH B32 T37-40</strain>
    </source>
</reference>
<keyword evidence="2" id="KW-1185">Reference proteome</keyword>
<gene>
    <name evidence="1" type="ORF">L3X38_031338</name>
</gene>
<evidence type="ECO:0000313" key="2">
    <source>
        <dbReference type="Proteomes" id="UP001054821"/>
    </source>
</evidence>
<name>A0AAD4YUY0_PRUDU</name>
<dbReference type="EMBL" id="JAJFAZ020000006">
    <property type="protein sequence ID" value="KAI5322266.1"/>
    <property type="molecule type" value="Genomic_DNA"/>
</dbReference>
<dbReference type="InterPro" id="IPR052343">
    <property type="entry name" value="Retrotransposon-Effector_Assoc"/>
</dbReference>